<dbReference type="RefSeq" id="WP_245801128.1">
    <property type="nucleotide sequence ID" value="NZ_FQXE01000001.1"/>
</dbReference>
<feature type="signal peptide" evidence="2">
    <location>
        <begin position="1"/>
        <end position="22"/>
    </location>
</feature>
<evidence type="ECO:0000313" key="4">
    <source>
        <dbReference type="Proteomes" id="UP000184226"/>
    </source>
</evidence>
<evidence type="ECO:0000256" key="2">
    <source>
        <dbReference type="SAM" id="SignalP"/>
    </source>
</evidence>
<dbReference type="Gene3D" id="2.40.50.200">
    <property type="entry name" value="Bacterial OB-fold"/>
    <property type="match status" value="1"/>
</dbReference>
<reference evidence="3 4" key="1">
    <citation type="submission" date="2016-11" db="EMBL/GenBank/DDBJ databases">
        <authorList>
            <person name="Jaros S."/>
            <person name="Januszkiewicz K."/>
            <person name="Wedrychowicz H."/>
        </authorList>
    </citation>
    <scope>NUCLEOTIDE SEQUENCE [LARGE SCALE GENOMIC DNA]</scope>
    <source>
        <strain evidence="3 4">CGMCC 1.10190</strain>
    </source>
</reference>
<dbReference type="InterPro" id="IPR036700">
    <property type="entry name" value="BOBF_sf"/>
</dbReference>
<keyword evidence="4" id="KW-1185">Reference proteome</keyword>
<dbReference type="PANTHER" id="PTHR36571">
    <property type="entry name" value="PROTEIN YGIW"/>
    <property type="match status" value="1"/>
</dbReference>
<evidence type="ECO:0000313" key="3">
    <source>
        <dbReference type="EMBL" id="SHG81422.1"/>
    </source>
</evidence>
<dbReference type="PANTHER" id="PTHR36571:SF1">
    <property type="entry name" value="PROTEIN YGIW"/>
    <property type="match status" value="1"/>
</dbReference>
<gene>
    <name evidence="3" type="ORF">SAMN04488135_101339</name>
</gene>
<dbReference type="NCBIfam" id="NF033674">
    <property type="entry name" value="stress_OB_fold"/>
    <property type="match status" value="1"/>
</dbReference>
<dbReference type="EMBL" id="FQXE01000001">
    <property type="protein sequence ID" value="SHG81422.1"/>
    <property type="molecule type" value="Genomic_DNA"/>
</dbReference>
<accession>A0A1M5MWC1</accession>
<organism evidence="3 4">
    <name type="scientific">Pollutimonas bauzanensis</name>
    <dbReference type="NCBI Taxonomy" id="658167"/>
    <lineage>
        <taxon>Bacteria</taxon>
        <taxon>Pseudomonadati</taxon>
        <taxon>Pseudomonadota</taxon>
        <taxon>Betaproteobacteria</taxon>
        <taxon>Burkholderiales</taxon>
        <taxon>Alcaligenaceae</taxon>
        <taxon>Pollutimonas</taxon>
    </lineage>
</organism>
<protein>
    <submittedName>
        <fullName evidence="3">TIGR00156 family protein</fullName>
    </submittedName>
</protein>
<dbReference type="Pfam" id="PF04076">
    <property type="entry name" value="BOF"/>
    <property type="match status" value="1"/>
</dbReference>
<dbReference type="AlphaFoldDB" id="A0A1M5MWC1"/>
<dbReference type="Proteomes" id="UP000184226">
    <property type="component" value="Unassembled WGS sequence"/>
</dbReference>
<sequence>MSKSKMKAAFAVVALGAASAFLAPASAQYTGPSEKVSAASVADVLEKSKDDDKVMLTGMLVRKVSDEKYMFSDGTGEVQVEIDDKIFPKAPVNETTKVRINGEVDKGFAGKVEVDAKSVQILQ</sequence>
<dbReference type="STRING" id="658167.SAMN04488135_101339"/>
<feature type="chain" id="PRO_5011957320" evidence="2">
    <location>
        <begin position="23"/>
        <end position="123"/>
    </location>
</feature>
<evidence type="ECO:0000256" key="1">
    <source>
        <dbReference type="ARBA" id="ARBA00022729"/>
    </source>
</evidence>
<keyword evidence="1 2" id="KW-0732">Signal</keyword>
<name>A0A1M5MWC1_9BURK</name>
<proteinExistence type="predicted"/>
<dbReference type="SUPFAM" id="SSF101756">
    <property type="entry name" value="Hypothetical protein YgiW"/>
    <property type="match status" value="1"/>
</dbReference>
<dbReference type="InterPro" id="IPR005220">
    <property type="entry name" value="CarO-like"/>
</dbReference>